<protein>
    <submittedName>
        <fullName evidence="1">Predicted protein</fullName>
    </submittedName>
</protein>
<keyword evidence="2" id="KW-1185">Reference proteome</keyword>
<proteinExistence type="predicted"/>
<dbReference type="EMBL" id="GG738870">
    <property type="protein sequence ID" value="EFC44028.1"/>
    <property type="molecule type" value="Genomic_DNA"/>
</dbReference>
<evidence type="ECO:0000313" key="2">
    <source>
        <dbReference type="Proteomes" id="UP000006671"/>
    </source>
</evidence>
<dbReference type="RefSeq" id="XP_002676772.1">
    <property type="nucleotide sequence ID" value="XM_002676726.1"/>
</dbReference>
<reference evidence="1 2" key="1">
    <citation type="journal article" date="2010" name="Cell">
        <title>The genome of Naegleria gruberi illuminates early eukaryotic versatility.</title>
        <authorList>
            <person name="Fritz-Laylin L.K."/>
            <person name="Prochnik S.E."/>
            <person name="Ginger M.L."/>
            <person name="Dacks J.B."/>
            <person name="Carpenter M.L."/>
            <person name="Field M.C."/>
            <person name="Kuo A."/>
            <person name="Paredez A."/>
            <person name="Chapman J."/>
            <person name="Pham J."/>
            <person name="Shu S."/>
            <person name="Neupane R."/>
            <person name="Cipriano M."/>
            <person name="Mancuso J."/>
            <person name="Tu H."/>
            <person name="Salamov A."/>
            <person name="Lindquist E."/>
            <person name="Shapiro H."/>
            <person name="Lucas S."/>
            <person name="Grigoriev I.V."/>
            <person name="Cande W.Z."/>
            <person name="Fulton C."/>
            <person name="Rokhsar D.S."/>
            <person name="Dawson S.C."/>
        </authorList>
    </citation>
    <scope>NUCLEOTIDE SEQUENCE [LARGE SCALE GENOMIC DNA]</scope>
    <source>
        <strain evidence="1 2">NEG-M</strain>
    </source>
</reference>
<dbReference type="AlphaFoldDB" id="D2VGU2"/>
<dbReference type="KEGG" id="ngr:NAEGRDRAFT_68097"/>
<evidence type="ECO:0000313" key="1">
    <source>
        <dbReference type="EMBL" id="EFC44028.1"/>
    </source>
</evidence>
<sequence length="250" mass="29177">MLNDLIDDIKNVFESDLIVQVSEALGGALFFYLDKKNSKFHLSLSYSFSGMQKFHVFSFQVIHKNVQDRQLVISIHLQKGKNISEQSTLFIGRGEKNSKKIYLVKIEPSFSSLSLAKLNKKLFTPFGRKRKLDAFDNVKAKFLMINMNLFLVEEENHAIQEECTYIMNNHWGYCGLNDLYSYSSLQFQYCVFNRENYYVKGSVTKSVDGHKRFGFNKIPSTAKCDRWRRLVKPENDSETRWTKSVGFYCE</sequence>
<dbReference type="GeneID" id="8848041"/>
<dbReference type="InParanoid" id="D2VGU2"/>
<dbReference type="VEuPathDB" id="AmoebaDB:NAEGRDRAFT_68097"/>
<accession>D2VGU2</accession>
<gene>
    <name evidence="1" type="ORF">NAEGRDRAFT_68097</name>
</gene>
<organism evidence="2">
    <name type="scientific">Naegleria gruberi</name>
    <name type="common">Amoeba</name>
    <dbReference type="NCBI Taxonomy" id="5762"/>
    <lineage>
        <taxon>Eukaryota</taxon>
        <taxon>Discoba</taxon>
        <taxon>Heterolobosea</taxon>
        <taxon>Tetramitia</taxon>
        <taxon>Eutetramitia</taxon>
        <taxon>Vahlkampfiidae</taxon>
        <taxon>Naegleria</taxon>
    </lineage>
</organism>
<name>D2VGU2_NAEGR</name>
<dbReference type="Proteomes" id="UP000006671">
    <property type="component" value="Unassembled WGS sequence"/>
</dbReference>